<dbReference type="AlphaFoldDB" id="A0AAV1B466"/>
<dbReference type="Proteomes" id="UP001157006">
    <property type="component" value="Chromosome 6"/>
</dbReference>
<evidence type="ECO:0000313" key="2">
    <source>
        <dbReference type="Proteomes" id="UP001157006"/>
    </source>
</evidence>
<dbReference type="EMBL" id="OX451741">
    <property type="protein sequence ID" value="CAI8617494.1"/>
    <property type="molecule type" value="Genomic_DNA"/>
</dbReference>
<keyword evidence="2" id="KW-1185">Reference proteome</keyword>
<gene>
    <name evidence="1" type="ORF">VFH_VI079560</name>
</gene>
<accession>A0AAV1B466</accession>
<organism evidence="1 2">
    <name type="scientific">Vicia faba</name>
    <name type="common">Broad bean</name>
    <name type="synonym">Faba vulgaris</name>
    <dbReference type="NCBI Taxonomy" id="3906"/>
    <lineage>
        <taxon>Eukaryota</taxon>
        <taxon>Viridiplantae</taxon>
        <taxon>Streptophyta</taxon>
        <taxon>Embryophyta</taxon>
        <taxon>Tracheophyta</taxon>
        <taxon>Spermatophyta</taxon>
        <taxon>Magnoliopsida</taxon>
        <taxon>eudicotyledons</taxon>
        <taxon>Gunneridae</taxon>
        <taxon>Pentapetalae</taxon>
        <taxon>rosids</taxon>
        <taxon>fabids</taxon>
        <taxon>Fabales</taxon>
        <taxon>Fabaceae</taxon>
        <taxon>Papilionoideae</taxon>
        <taxon>50 kb inversion clade</taxon>
        <taxon>NPAAA clade</taxon>
        <taxon>Hologalegina</taxon>
        <taxon>IRL clade</taxon>
        <taxon>Fabeae</taxon>
        <taxon>Vicia</taxon>
    </lineage>
</organism>
<evidence type="ECO:0000313" key="1">
    <source>
        <dbReference type="EMBL" id="CAI8617494.1"/>
    </source>
</evidence>
<protein>
    <submittedName>
        <fullName evidence="1">Uncharacterized protein</fullName>
    </submittedName>
</protein>
<name>A0AAV1B466_VICFA</name>
<reference evidence="1 2" key="1">
    <citation type="submission" date="2023-01" db="EMBL/GenBank/DDBJ databases">
        <authorList>
            <person name="Kreplak J."/>
        </authorList>
    </citation>
    <scope>NUCLEOTIDE SEQUENCE [LARGE SCALE GENOMIC DNA]</scope>
</reference>
<proteinExistence type="predicted"/>
<sequence length="212" mass="23576">MRTSGGGPTCPSRTSGANLKARERKLNDNKTLIFRFLKSFSKKIKKILSPIHKEPTVLSYLNIIIITAAGQSHGGRPISRRRCREKCPIQFFYTFFSLSQPPCFVSQNSFSNKGGARRRLKGADGDSPESQGFRAVILYSGTVEARFKQGIPVSSSLRESRSYLLGTSEGLAKMCELKVYDTIGSLGKENASFVLVDWHCSLKLGHRRVLQL</sequence>